<evidence type="ECO:0000259" key="2">
    <source>
        <dbReference type="Pfam" id="PF24104"/>
    </source>
</evidence>
<evidence type="ECO:0008006" key="5">
    <source>
        <dbReference type="Google" id="ProtNLM"/>
    </source>
</evidence>
<dbReference type="InterPro" id="IPR036047">
    <property type="entry name" value="F-box-like_dom_sf"/>
</dbReference>
<dbReference type="PANTHER" id="PTHR47744">
    <property type="entry name" value="OS05G0526300 PROTEIN"/>
    <property type="match status" value="1"/>
</dbReference>
<keyword evidence="4" id="KW-1185">Reference proteome</keyword>
<organism evidence="3 4">
    <name type="scientific">Symbiochloris irregularis</name>
    <dbReference type="NCBI Taxonomy" id="706552"/>
    <lineage>
        <taxon>Eukaryota</taxon>
        <taxon>Viridiplantae</taxon>
        <taxon>Chlorophyta</taxon>
        <taxon>core chlorophytes</taxon>
        <taxon>Trebouxiophyceae</taxon>
        <taxon>Trebouxiales</taxon>
        <taxon>Trebouxiaceae</taxon>
        <taxon>Symbiochloris</taxon>
    </lineage>
</organism>
<evidence type="ECO:0000313" key="4">
    <source>
        <dbReference type="Proteomes" id="UP001465755"/>
    </source>
</evidence>
<dbReference type="InterPro" id="IPR057039">
    <property type="entry name" value="At5g52880_ARM"/>
</dbReference>
<reference evidence="3 4" key="1">
    <citation type="journal article" date="2024" name="Nat. Commun.">
        <title>Phylogenomics reveals the evolutionary origins of lichenization in chlorophyte algae.</title>
        <authorList>
            <person name="Puginier C."/>
            <person name="Libourel C."/>
            <person name="Otte J."/>
            <person name="Skaloud P."/>
            <person name="Haon M."/>
            <person name="Grisel S."/>
            <person name="Petersen M."/>
            <person name="Berrin J.G."/>
            <person name="Delaux P.M."/>
            <person name="Dal Grande F."/>
            <person name="Keller J."/>
        </authorList>
    </citation>
    <scope>NUCLEOTIDE SEQUENCE [LARGE SCALE GENOMIC DNA]</scope>
    <source>
        <strain evidence="3 4">SAG 2036</strain>
    </source>
</reference>
<proteinExistence type="predicted"/>
<accession>A0AAW1P190</accession>
<dbReference type="Pfam" id="PF12937">
    <property type="entry name" value="F-box-like"/>
    <property type="match status" value="1"/>
</dbReference>
<dbReference type="EMBL" id="JALJOQ010000075">
    <property type="protein sequence ID" value="KAK9801887.1"/>
    <property type="molecule type" value="Genomic_DNA"/>
</dbReference>
<comment type="caution">
    <text evidence="3">The sequence shown here is derived from an EMBL/GenBank/DDBJ whole genome shotgun (WGS) entry which is preliminary data.</text>
</comment>
<dbReference type="Pfam" id="PF24104">
    <property type="entry name" value="At5g52880_ARM"/>
    <property type="match status" value="1"/>
</dbReference>
<feature type="domain" description="F-box" evidence="1">
    <location>
        <begin position="122"/>
        <end position="167"/>
    </location>
</feature>
<dbReference type="PANTHER" id="PTHR47744:SF1">
    <property type="entry name" value="OS05G0526300 PROTEIN"/>
    <property type="match status" value="1"/>
</dbReference>
<evidence type="ECO:0000313" key="3">
    <source>
        <dbReference type="EMBL" id="KAK9801887.1"/>
    </source>
</evidence>
<dbReference type="Gene3D" id="1.20.1280.50">
    <property type="match status" value="1"/>
</dbReference>
<dbReference type="AlphaFoldDB" id="A0AAW1P190"/>
<gene>
    <name evidence="3" type="ORF">WJX73_007285</name>
</gene>
<dbReference type="SUPFAM" id="SSF81383">
    <property type="entry name" value="F-box domain"/>
    <property type="match status" value="1"/>
</dbReference>
<protein>
    <recommendedName>
        <fullName evidence="5">F-box domain-containing protein</fullName>
    </recommendedName>
</protein>
<sequence>MRPLSLPQYERFGISQALLRQGDFVRATEELAFFVRELYEAASKQAQTQMFEDVCACIQHCSGSAEHQKVLQKLLQEINATFRANRRKKVTRRYTAAQVDLQRSKQRAAAQQAAEGSACPPWSELPDEVLLKKIFGCLDATSLVMAACTQRDWRQLARDDSLWSALLRQDFGRTHPASLSHPGTSLERYRDLAEQRPNWFSNNNWRGRGCPPWVASPRCCYRAMQNGLPIWRHWLDALPPGPSCEVPSICQVLNSVLEPEEDLDSSSLDSLSELDGEDGDIFVLPGEEAALDHDEEPGH</sequence>
<feature type="domain" description="F-box protein At5g52880-like ARM repeats region" evidence="2">
    <location>
        <begin position="8"/>
        <end position="103"/>
    </location>
</feature>
<name>A0AAW1P190_9CHLO</name>
<evidence type="ECO:0000259" key="1">
    <source>
        <dbReference type="Pfam" id="PF12937"/>
    </source>
</evidence>
<dbReference type="Proteomes" id="UP001465755">
    <property type="component" value="Unassembled WGS sequence"/>
</dbReference>
<dbReference type="InterPro" id="IPR001810">
    <property type="entry name" value="F-box_dom"/>
</dbReference>